<feature type="transmembrane region" description="Helical" evidence="1">
    <location>
        <begin position="66"/>
        <end position="84"/>
    </location>
</feature>
<proteinExistence type="predicted"/>
<organism evidence="2 3">
    <name type="scientific">Niallia circulans</name>
    <name type="common">Bacillus circulans</name>
    <dbReference type="NCBI Taxonomy" id="1397"/>
    <lineage>
        <taxon>Bacteria</taxon>
        <taxon>Bacillati</taxon>
        <taxon>Bacillota</taxon>
        <taxon>Bacilli</taxon>
        <taxon>Bacillales</taxon>
        <taxon>Bacillaceae</taxon>
        <taxon>Niallia</taxon>
    </lineage>
</organism>
<gene>
    <name evidence="2" type="ORF">ABW02_20245</name>
</gene>
<dbReference type="RefSeq" id="WP_047944077.1">
    <property type="nucleotide sequence ID" value="NZ_CP053989.1"/>
</dbReference>
<reference evidence="2 3" key="1">
    <citation type="submission" date="2015-05" db="EMBL/GenBank/DDBJ databases">
        <title>Whole genome sequence and identification of bacterial endophytes from Costus igneus.</title>
        <authorList>
            <person name="Lee Y.P."/>
            <person name="Gan H.M."/>
            <person name="Eng W."/>
            <person name="Wheatley M.S."/>
            <person name="Caraballo A."/>
            <person name="Polter S."/>
            <person name="Savka M.A."/>
            <person name="Hudson A.O."/>
        </authorList>
    </citation>
    <scope>NUCLEOTIDE SEQUENCE [LARGE SCALE GENOMIC DNA]</scope>
    <source>
        <strain evidence="2 3">RIT379</strain>
    </source>
</reference>
<dbReference type="EMBL" id="LDPH01000027">
    <property type="protein sequence ID" value="KLV23061.1"/>
    <property type="molecule type" value="Genomic_DNA"/>
</dbReference>
<dbReference type="OrthoDB" id="1683771at2"/>
<dbReference type="AlphaFoldDB" id="A0A0J1IAS6"/>
<feature type="transmembrane region" description="Helical" evidence="1">
    <location>
        <begin position="122"/>
        <end position="141"/>
    </location>
</feature>
<keyword evidence="1" id="KW-1133">Transmembrane helix</keyword>
<keyword evidence="1" id="KW-0472">Membrane</keyword>
<evidence type="ECO:0000313" key="3">
    <source>
        <dbReference type="Proteomes" id="UP000036045"/>
    </source>
</evidence>
<protein>
    <submittedName>
        <fullName evidence="2">Uncharacterized protein</fullName>
    </submittedName>
</protein>
<keyword evidence="1" id="KW-0812">Transmembrane</keyword>
<dbReference type="Proteomes" id="UP000036045">
    <property type="component" value="Unassembled WGS sequence"/>
</dbReference>
<sequence length="155" mass="18386">MLKLIIRILILSVSWASIFFIPKKSFFKFLPVTLFSTIFLLVETLLSVKFNWWKVKGGVHGRINSAFTFIFGPYFVGNIIIFHYTYKKFWLYALLNGIMDLLLAYPLNHFFEKLGFYKLKKVNQTFLFLSAYLYAMLNYGFQKILDKNYPTKEIN</sequence>
<comment type="caution">
    <text evidence="2">The sequence shown here is derived from an EMBL/GenBank/DDBJ whole genome shotgun (WGS) entry which is preliminary data.</text>
</comment>
<feature type="transmembrane region" description="Helical" evidence="1">
    <location>
        <begin position="26"/>
        <end position="46"/>
    </location>
</feature>
<dbReference type="PATRIC" id="fig|1397.4.peg.2805"/>
<accession>A0A0J1IAS6</accession>
<dbReference type="GeneID" id="56350543"/>
<evidence type="ECO:0000313" key="2">
    <source>
        <dbReference type="EMBL" id="KLV23061.1"/>
    </source>
</evidence>
<keyword evidence="3" id="KW-1185">Reference proteome</keyword>
<feature type="transmembrane region" description="Helical" evidence="1">
    <location>
        <begin position="90"/>
        <end position="110"/>
    </location>
</feature>
<name>A0A0J1IAS6_NIACI</name>
<evidence type="ECO:0000256" key="1">
    <source>
        <dbReference type="SAM" id="Phobius"/>
    </source>
</evidence>